<proteinExistence type="predicted"/>
<keyword evidence="2" id="KW-1185">Reference proteome</keyword>
<reference evidence="1" key="1">
    <citation type="submission" date="2023-06" db="EMBL/GenBank/DDBJ databases">
        <title>Genome-scale phylogeny and comparative genomics of the fungal order Sordariales.</title>
        <authorList>
            <consortium name="Lawrence Berkeley National Laboratory"/>
            <person name="Hensen N."/>
            <person name="Bonometti L."/>
            <person name="Westerberg I."/>
            <person name="Brannstrom I.O."/>
            <person name="Guillou S."/>
            <person name="Cros-Aarteil S."/>
            <person name="Calhoun S."/>
            <person name="Haridas S."/>
            <person name="Kuo A."/>
            <person name="Mondo S."/>
            <person name="Pangilinan J."/>
            <person name="Riley R."/>
            <person name="LaButti K."/>
            <person name="Andreopoulos B."/>
            <person name="Lipzen A."/>
            <person name="Chen C."/>
            <person name="Yanf M."/>
            <person name="Daum C."/>
            <person name="Ng V."/>
            <person name="Clum A."/>
            <person name="Steindorff A."/>
            <person name="Ohm R."/>
            <person name="Martin F."/>
            <person name="Silar P."/>
            <person name="Natvig D."/>
            <person name="Lalanne C."/>
            <person name="Gautier V."/>
            <person name="Ament-velasquez S.L."/>
            <person name="Kruys A."/>
            <person name="Hutchinson M.I."/>
            <person name="Powell A.J."/>
            <person name="Barry K."/>
            <person name="Miller A.N."/>
            <person name="Grigoriev I.V."/>
            <person name="Debuchy R."/>
            <person name="Gladieux P."/>
            <person name="Thoren M.H."/>
            <person name="Johannesson H."/>
        </authorList>
    </citation>
    <scope>NUCLEOTIDE SEQUENCE</scope>
    <source>
        <strain evidence="1">SMH2392-1A</strain>
    </source>
</reference>
<dbReference type="AlphaFoldDB" id="A0AA40E771"/>
<name>A0AA40E771_9PEZI</name>
<protein>
    <recommendedName>
        <fullName evidence="3">Ribosomal protein S7</fullName>
    </recommendedName>
</protein>
<organism evidence="1 2">
    <name type="scientific">Lasiosphaeria miniovina</name>
    <dbReference type="NCBI Taxonomy" id="1954250"/>
    <lineage>
        <taxon>Eukaryota</taxon>
        <taxon>Fungi</taxon>
        <taxon>Dikarya</taxon>
        <taxon>Ascomycota</taxon>
        <taxon>Pezizomycotina</taxon>
        <taxon>Sordariomycetes</taxon>
        <taxon>Sordariomycetidae</taxon>
        <taxon>Sordariales</taxon>
        <taxon>Lasiosphaeriaceae</taxon>
        <taxon>Lasiosphaeria</taxon>
    </lineage>
</organism>
<evidence type="ECO:0008006" key="3">
    <source>
        <dbReference type="Google" id="ProtNLM"/>
    </source>
</evidence>
<dbReference type="EMBL" id="JAUIRO010000002">
    <property type="protein sequence ID" value="KAK0727582.1"/>
    <property type="molecule type" value="Genomic_DNA"/>
</dbReference>
<sequence length="215" mass="24163">MRHLRQPASMSQKGAVLRLVLAMKPRREKLLPSLRLSVGRDKYPLHLAVNLTKKSKYQAIYNDPRLFPLSRRLKYCTGRAARHASRDGFLPATRILINPREGRTLLSKTPARPKTEVEKYFEYPAKYLWTLCRVLVARLLSHKNPYRSKTLPSCRIISDSPAAEATIGLAAEAISSVIKQACQSIKTGGMGSKSNRVKLWNPKAVARSKTSLSPK</sequence>
<evidence type="ECO:0000313" key="1">
    <source>
        <dbReference type="EMBL" id="KAK0727582.1"/>
    </source>
</evidence>
<dbReference type="RefSeq" id="XP_060300437.1">
    <property type="nucleotide sequence ID" value="XM_060433396.1"/>
</dbReference>
<evidence type="ECO:0000313" key="2">
    <source>
        <dbReference type="Proteomes" id="UP001172101"/>
    </source>
</evidence>
<accession>A0AA40E771</accession>
<comment type="caution">
    <text evidence="1">The sequence shown here is derived from an EMBL/GenBank/DDBJ whole genome shotgun (WGS) entry which is preliminary data.</text>
</comment>
<dbReference type="Proteomes" id="UP001172101">
    <property type="component" value="Unassembled WGS sequence"/>
</dbReference>
<gene>
    <name evidence="1" type="ORF">B0T26DRAFT_140404</name>
</gene>
<dbReference type="GeneID" id="85316667"/>